<evidence type="ECO:0000256" key="1">
    <source>
        <dbReference type="ARBA" id="ARBA00001936"/>
    </source>
</evidence>
<evidence type="ECO:0000256" key="3">
    <source>
        <dbReference type="ARBA" id="ARBA00022723"/>
    </source>
</evidence>
<dbReference type="SMART" id="SM00156">
    <property type="entry name" value="PP2Ac"/>
    <property type="match status" value="1"/>
</dbReference>
<dbReference type="GO" id="GO:0004722">
    <property type="term" value="F:protein serine/threonine phosphatase activity"/>
    <property type="evidence" value="ECO:0007669"/>
    <property type="project" value="UniProtKB-EC"/>
</dbReference>
<organism evidence="9">
    <name type="scientific">Trichuris suis</name>
    <name type="common">pig whipworm</name>
    <dbReference type="NCBI Taxonomy" id="68888"/>
    <lineage>
        <taxon>Eukaryota</taxon>
        <taxon>Metazoa</taxon>
        <taxon>Ecdysozoa</taxon>
        <taxon>Nematoda</taxon>
        <taxon>Enoplea</taxon>
        <taxon>Dorylaimia</taxon>
        <taxon>Trichinellida</taxon>
        <taxon>Trichuridae</taxon>
        <taxon>Trichuris</taxon>
    </lineage>
</organism>
<keyword evidence="6" id="KW-0464">Manganese</keyword>
<dbReference type="Proteomes" id="UP000030758">
    <property type="component" value="Unassembled WGS sequence"/>
</dbReference>
<dbReference type="PRINTS" id="PR00114">
    <property type="entry name" value="STPHPHTASE"/>
</dbReference>
<dbReference type="GO" id="GO:0005737">
    <property type="term" value="C:cytoplasm"/>
    <property type="evidence" value="ECO:0007669"/>
    <property type="project" value="TreeGrafter"/>
</dbReference>
<accession>A0A085N6E3</accession>
<keyword evidence="4" id="KW-0378">Hydrolase</keyword>
<comment type="catalytic activity">
    <reaction evidence="8">
        <text>O-phospho-L-threonyl-[protein] + H2O = L-threonyl-[protein] + phosphate</text>
        <dbReference type="Rhea" id="RHEA:47004"/>
        <dbReference type="Rhea" id="RHEA-COMP:11060"/>
        <dbReference type="Rhea" id="RHEA-COMP:11605"/>
        <dbReference type="ChEBI" id="CHEBI:15377"/>
        <dbReference type="ChEBI" id="CHEBI:30013"/>
        <dbReference type="ChEBI" id="CHEBI:43474"/>
        <dbReference type="ChEBI" id="CHEBI:61977"/>
        <dbReference type="EC" id="3.1.3.16"/>
    </reaction>
</comment>
<gene>
    <name evidence="9" type="ORF">M514_22756</name>
</gene>
<dbReference type="OrthoDB" id="10297533at2759"/>
<evidence type="ECO:0000256" key="4">
    <source>
        <dbReference type="ARBA" id="ARBA00022801"/>
    </source>
</evidence>
<dbReference type="AlphaFoldDB" id="A0A085N6E3"/>
<dbReference type="GO" id="GO:0005634">
    <property type="term" value="C:nucleus"/>
    <property type="evidence" value="ECO:0007669"/>
    <property type="project" value="TreeGrafter"/>
</dbReference>
<evidence type="ECO:0000256" key="5">
    <source>
        <dbReference type="ARBA" id="ARBA00022912"/>
    </source>
</evidence>
<dbReference type="SUPFAM" id="SSF56300">
    <property type="entry name" value="Metallo-dependent phosphatases"/>
    <property type="match status" value="1"/>
</dbReference>
<comment type="cofactor">
    <cofactor evidence="1">
        <name>Mn(2+)</name>
        <dbReference type="ChEBI" id="CHEBI:29035"/>
    </cofactor>
</comment>
<evidence type="ECO:0000256" key="7">
    <source>
        <dbReference type="ARBA" id="ARBA00047761"/>
    </source>
</evidence>
<dbReference type="InterPro" id="IPR050341">
    <property type="entry name" value="PP1_catalytic_subunit"/>
</dbReference>
<keyword evidence="5" id="KW-0904">Protein phosphatase</keyword>
<evidence type="ECO:0000256" key="8">
    <source>
        <dbReference type="ARBA" id="ARBA00048336"/>
    </source>
</evidence>
<name>A0A085N6E3_9BILA</name>
<protein>
    <recommendedName>
        <fullName evidence="2">protein-serine/threonine phosphatase</fullName>
        <ecNumber evidence="2">3.1.3.16</ecNumber>
    </recommendedName>
</protein>
<dbReference type="CDD" id="cd00144">
    <property type="entry name" value="MPP_PPP_family"/>
    <property type="match status" value="1"/>
</dbReference>
<dbReference type="PANTHER" id="PTHR11668">
    <property type="entry name" value="SERINE/THREONINE PROTEIN PHOSPHATASE"/>
    <property type="match status" value="1"/>
</dbReference>
<dbReference type="EC" id="3.1.3.16" evidence="2"/>
<dbReference type="InterPro" id="IPR029052">
    <property type="entry name" value="Metallo-depent_PP-like"/>
</dbReference>
<dbReference type="Pfam" id="PF00149">
    <property type="entry name" value="Metallophos"/>
    <property type="match status" value="1"/>
</dbReference>
<evidence type="ECO:0000256" key="6">
    <source>
        <dbReference type="ARBA" id="ARBA00023211"/>
    </source>
</evidence>
<keyword evidence="3" id="KW-0479">Metal-binding</keyword>
<dbReference type="InterPro" id="IPR004843">
    <property type="entry name" value="Calcineurin-like_PHP"/>
</dbReference>
<dbReference type="GO" id="GO:0046872">
    <property type="term" value="F:metal ion binding"/>
    <property type="evidence" value="ECO:0007669"/>
    <property type="project" value="UniProtKB-KW"/>
</dbReference>
<evidence type="ECO:0000256" key="2">
    <source>
        <dbReference type="ARBA" id="ARBA00013081"/>
    </source>
</evidence>
<dbReference type="EMBL" id="KL367545">
    <property type="protein sequence ID" value="KFD65039.1"/>
    <property type="molecule type" value="Genomic_DNA"/>
</dbReference>
<reference evidence="9" key="1">
    <citation type="journal article" date="2014" name="Nat. Genet.">
        <title>Genome and transcriptome of the porcine whipworm Trichuris suis.</title>
        <authorList>
            <person name="Jex A.R."/>
            <person name="Nejsum P."/>
            <person name="Schwarz E.M."/>
            <person name="Hu L."/>
            <person name="Young N.D."/>
            <person name="Hall R.S."/>
            <person name="Korhonen P.K."/>
            <person name="Liao S."/>
            <person name="Thamsborg S."/>
            <person name="Xia J."/>
            <person name="Xu P."/>
            <person name="Wang S."/>
            <person name="Scheerlinck J.P."/>
            <person name="Hofmann A."/>
            <person name="Sternberg P.W."/>
            <person name="Wang J."/>
            <person name="Gasser R.B."/>
        </authorList>
    </citation>
    <scope>NUCLEOTIDE SEQUENCE [LARGE SCALE GENOMIC DNA]</scope>
    <source>
        <strain evidence="9">DCEP-RM93F</strain>
    </source>
</reference>
<sequence>MTAVLGEIGTRGSIIFSSGCRQLERRFLDEDAAETLLTRVLIKETAKKITVGEMRLILRSSLKFFNTEPTLLDISYPVNICGDIHGNFEALLFIFSMGGWPPTQRYLFLGDYVDRGKDGVEVFTLLLLLKLRYPSHVYLTRGNHETAHMNKTYGFMKECIDRFSREIWHEFQHVFDVLPIAAIVNNTLFCVHGGISPQLTDLSIIENTPKPVKIPKSGVLNDLLWSDPIETVSEWIPSDRGGTCSYGPAAAELFCLHNRISMIVRSHQVVKEGYEFNSNGRVLTLFGIPRYCGKECNCSAVVTFDNQGVGRMKQINVVDQKDAPQEDLSLLTMTVENKVKFQRQIRTTDLFDRLEQLQGVPSDLYVRKFSSRQEDLWMTSGKGWQSQQSGTINPRISYSFGNELVISYRLFK</sequence>
<proteinExistence type="predicted"/>
<comment type="catalytic activity">
    <reaction evidence="7">
        <text>O-phospho-L-seryl-[protein] + H2O = L-seryl-[protein] + phosphate</text>
        <dbReference type="Rhea" id="RHEA:20629"/>
        <dbReference type="Rhea" id="RHEA-COMP:9863"/>
        <dbReference type="Rhea" id="RHEA-COMP:11604"/>
        <dbReference type="ChEBI" id="CHEBI:15377"/>
        <dbReference type="ChEBI" id="CHEBI:29999"/>
        <dbReference type="ChEBI" id="CHEBI:43474"/>
        <dbReference type="ChEBI" id="CHEBI:83421"/>
        <dbReference type="EC" id="3.1.3.16"/>
    </reaction>
</comment>
<dbReference type="Gene3D" id="3.60.21.10">
    <property type="match status" value="1"/>
</dbReference>
<evidence type="ECO:0000313" key="9">
    <source>
        <dbReference type="EMBL" id="KFD65039.1"/>
    </source>
</evidence>
<dbReference type="InterPro" id="IPR006186">
    <property type="entry name" value="Ser/Thr-sp_prot-phosphatase"/>
</dbReference>
<dbReference type="PANTHER" id="PTHR11668:SF300">
    <property type="entry name" value="SERINE_THREONINE-PROTEIN PHOSPHATASE"/>
    <property type="match status" value="1"/>
</dbReference>